<organism evidence="2 3">
    <name type="scientific">Ktedonosporobacter rubrisoli</name>
    <dbReference type="NCBI Taxonomy" id="2509675"/>
    <lineage>
        <taxon>Bacteria</taxon>
        <taxon>Bacillati</taxon>
        <taxon>Chloroflexota</taxon>
        <taxon>Ktedonobacteria</taxon>
        <taxon>Ktedonobacterales</taxon>
        <taxon>Ktedonosporobacteraceae</taxon>
        <taxon>Ktedonosporobacter</taxon>
    </lineage>
</organism>
<dbReference type="KEGG" id="kbs:EPA93_05765"/>
<gene>
    <name evidence="2" type="ORF">EPA93_05765</name>
</gene>
<dbReference type="EMBL" id="CP035758">
    <property type="protein sequence ID" value="QBD75536.1"/>
    <property type="molecule type" value="Genomic_DNA"/>
</dbReference>
<feature type="transmembrane region" description="Helical" evidence="1">
    <location>
        <begin position="200"/>
        <end position="224"/>
    </location>
</feature>
<keyword evidence="1" id="KW-0472">Membrane</keyword>
<keyword evidence="1" id="KW-1133">Transmembrane helix</keyword>
<feature type="transmembrane region" description="Helical" evidence="1">
    <location>
        <begin position="20"/>
        <end position="41"/>
    </location>
</feature>
<evidence type="ECO:0008006" key="4">
    <source>
        <dbReference type="Google" id="ProtNLM"/>
    </source>
</evidence>
<feature type="transmembrane region" description="Helical" evidence="1">
    <location>
        <begin position="153"/>
        <end position="174"/>
    </location>
</feature>
<dbReference type="PANTHER" id="PTHR34219:SF3">
    <property type="entry name" value="BLL7967 PROTEIN"/>
    <property type="match status" value="1"/>
</dbReference>
<proteinExistence type="predicted"/>
<dbReference type="OrthoDB" id="9776609at2"/>
<dbReference type="Proteomes" id="UP000290365">
    <property type="component" value="Chromosome"/>
</dbReference>
<dbReference type="RefSeq" id="WP_129886134.1">
    <property type="nucleotide sequence ID" value="NZ_CP035758.1"/>
</dbReference>
<reference evidence="2 3" key="1">
    <citation type="submission" date="2019-01" db="EMBL/GenBank/DDBJ databases">
        <title>Ktedonosporobacter rubrisoli SCAWS-G2.</title>
        <authorList>
            <person name="Huang Y."/>
            <person name="Yan B."/>
        </authorList>
    </citation>
    <scope>NUCLEOTIDE SEQUENCE [LARGE SCALE GENOMIC DNA]</scope>
    <source>
        <strain evidence="2 3">SCAWS-G2</strain>
    </source>
</reference>
<evidence type="ECO:0000313" key="3">
    <source>
        <dbReference type="Proteomes" id="UP000290365"/>
    </source>
</evidence>
<accession>A0A4P6JLJ7</accession>
<dbReference type="PANTHER" id="PTHR34219">
    <property type="entry name" value="IRON-REGULATED INNER MEMBRANE PROTEIN-RELATED"/>
    <property type="match status" value="1"/>
</dbReference>
<keyword evidence="1" id="KW-0812">Transmembrane</keyword>
<sequence>MKTRKQLLKVRTFLSTIHLWLGLILALFLLIESLTGAILVFRNDIDHLLYPQLFSGHPGTLSYDAIKSTTLNAYPGYKIGYVRKQIQDNVYQVGISGEEELIVYIDAGTHSILGTMRTEESFTGLLTYIHDGVIINQLSISLTGHLVPELSNYIIGILALTLLALCLTGIYIWWPSFKKWILGFTIRWKRRSWYIRHYDLHKVVGVWTLPFLLMFSITALNFAFPKQIATIWYAITFSQPLAEPALVSAVPSKAARPLDSQTLKARAVAVTPGGVLTYMYIPADKQEIAIFGFSVPYDPRQGSAYDGQAFVYLDQYSGKVLMNSDPRAMTWSQTIYWDWFFPLHAGSFAGLPGRILTSIAGLAPAFLAVTGIFIWYLKRAPHWKRRRSQLAKRKESSSQKTFYWPANQKAAEKSLLTSQED</sequence>
<dbReference type="Pfam" id="PF03929">
    <property type="entry name" value="PepSY_TM"/>
    <property type="match status" value="1"/>
</dbReference>
<protein>
    <recommendedName>
        <fullName evidence="4">PepSY domain-containing protein</fullName>
    </recommendedName>
</protein>
<evidence type="ECO:0000313" key="2">
    <source>
        <dbReference type="EMBL" id="QBD75536.1"/>
    </source>
</evidence>
<feature type="transmembrane region" description="Helical" evidence="1">
    <location>
        <begin position="355"/>
        <end position="377"/>
    </location>
</feature>
<dbReference type="InterPro" id="IPR005625">
    <property type="entry name" value="PepSY-ass_TM"/>
</dbReference>
<evidence type="ECO:0000256" key="1">
    <source>
        <dbReference type="SAM" id="Phobius"/>
    </source>
</evidence>
<keyword evidence="3" id="KW-1185">Reference proteome</keyword>
<name>A0A4P6JLJ7_KTERU</name>
<dbReference type="AlphaFoldDB" id="A0A4P6JLJ7"/>